<gene>
    <name evidence="2" type="primary">si:ch211-243a20.3</name>
</gene>
<feature type="signal peptide" evidence="1">
    <location>
        <begin position="1"/>
        <end position="17"/>
    </location>
</feature>
<dbReference type="PANTHER" id="PTHR41693">
    <property type="entry name" value="HEME-BINDING PROTEIN 1"/>
    <property type="match status" value="1"/>
</dbReference>
<feature type="chain" id="PRO_5034853721" evidence="1">
    <location>
        <begin position="18"/>
        <end position="155"/>
    </location>
</feature>
<dbReference type="OrthoDB" id="9030481at2759"/>
<keyword evidence="3" id="KW-1185">Reference proteome</keyword>
<evidence type="ECO:0000256" key="1">
    <source>
        <dbReference type="SAM" id="SignalP"/>
    </source>
</evidence>
<sequence>MASRFAFSIVVMVMVLAAPLTGGEDAKSDYGHWNYREGADRVNVQALKSVTRILDKWGNSIFSEVKKILHSDPNSVLPEYSRVRPLSETVNDLFKEVKSLQRRISELHERLDTLYLFFRKYGYGKPRTAASAQSARGSKGTIQRRVIIKRIKKKE</sequence>
<reference evidence="2" key="2">
    <citation type="submission" date="2025-08" db="UniProtKB">
        <authorList>
            <consortium name="Ensembl"/>
        </authorList>
    </citation>
    <scope>IDENTIFICATION</scope>
</reference>
<protein>
    <submittedName>
        <fullName evidence="2">Uncharacterized protein</fullName>
    </submittedName>
</protein>
<dbReference type="Ensembl" id="ENSECRT00000013808.1">
    <property type="protein sequence ID" value="ENSECRP00000013573.1"/>
    <property type="gene ID" value="ENSECRG00000009057.1"/>
</dbReference>
<dbReference type="PANTHER" id="PTHR41693:SF1">
    <property type="entry name" value="SI:CH211-243A20.3"/>
    <property type="match status" value="1"/>
</dbReference>
<organism evidence="2 3">
    <name type="scientific">Erpetoichthys calabaricus</name>
    <name type="common">Rope fish</name>
    <name type="synonym">Calamoichthys calabaricus</name>
    <dbReference type="NCBI Taxonomy" id="27687"/>
    <lineage>
        <taxon>Eukaryota</taxon>
        <taxon>Metazoa</taxon>
        <taxon>Chordata</taxon>
        <taxon>Craniata</taxon>
        <taxon>Vertebrata</taxon>
        <taxon>Euteleostomi</taxon>
        <taxon>Actinopterygii</taxon>
        <taxon>Polypteriformes</taxon>
        <taxon>Polypteridae</taxon>
        <taxon>Erpetoichthys</taxon>
    </lineage>
</organism>
<dbReference type="GeneTree" id="ENSGT00410000026495"/>
<proteinExistence type="predicted"/>
<reference evidence="2" key="1">
    <citation type="submission" date="2021-06" db="EMBL/GenBank/DDBJ databases">
        <authorList>
            <consortium name="Wellcome Sanger Institute Data Sharing"/>
        </authorList>
    </citation>
    <scope>NUCLEOTIDE SEQUENCE [LARGE SCALE GENOMIC DNA]</scope>
</reference>
<dbReference type="GeneID" id="127529744"/>
<evidence type="ECO:0000313" key="3">
    <source>
        <dbReference type="Proteomes" id="UP000694620"/>
    </source>
</evidence>
<name>A0A8C4SAD6_ERPCA</name>
<dbReference type="AlphaFoldDB" id="A0A8C4SAD6"/>
<evidence type="ECO:0000313" key="2">
    <source>
        <dbReference type="Ensembl" id="ENSECRP00000013573.1"/>
    </source>
</evidence>
<keyword evidence="1" id="KW-0732">Signal</keyword>
<reference evidence="2" key="3">
    <citation type="submission" date="2025-09" db="UniProtKB">
        <authorList>
            <consortium name="Ensembl"/>
        </authorList>
    </citation>
    <scope>IDENTIFICATION</scope>
</reference>
<dbReference type="Proteomes" id="UP000694620">
    <property type="component" value="Chromosome 12"/>
</dbReference>
<dbReference type="RefSeq" id="XP_051790364.1">
    <property type="nucleotide sequence ID" value="XM_051934404.1"/>
</dbReference>
<accession>A0A8C4SAD6</accession>